<organism evidence="1 2">
    <name type="scientific">Caballeronia sordidicola</name>
    <name type="common">Burkholderia sordidicola</name>
    <dbReference type="NCBI Taxonomy" id="196367"/>
    <lineage>
        <taxon>Bacteria</taxon>
        <taxon>Pseudomonadati</taxon>
        <taxon>Pseudomonadota</taxon>
        <taxon>Betaproteobacteria</taxon>
        <taxon>Burkholderiales</taxon>
        <taxon>Burkholderiaceae</taxon>
        <taxon>Caballeronia</taxon>
    </lineage>
</organism>
<protein>
    <submittedName>
        <fullName evidence="1">Uncharacterized protein</fullName>
    </submittedName>
</protein>
<proteinExistence type="predicted"/>
<sequence>MLFQTRGVADLIDAEHGRVQARNARTKQRAAAGEHQPVVVHGECAAVRIHCFDSVIRGLDIAHAALDEADAGCIEERQQRRFQTKRVGFMKARANMQLGFGRNQGNFDGLAVRIRGIDQTSCAKRAPHAGEAGAYHQNSLGTISHFSLSIR</sequence>
<reference evidence="1 2" key="1">
    <citation type="submission" date="2017-03" db="EMBL/GenBank/DDBJ databases">
        <title>Genome analysis of strain PAMC 26577.</title>
        <authorList>
            <person name="Oh H.-M."/>
            <person name="Yang J.-A."/>
        </authorList>
    </citation>
    <scope>NUCLEOTIDE SEQUENCE [LARGE SCALE GENOMIC DNA]</scope>
    <source>
        <strain evidence="1 2">PAMC 26577</strain>
    </source>
</reference>
<accession>A0A242MHC0</accession>
<dbReference type="EMBL" id="NBTZ01000106">
    <property type="protein sequence ID" value="OTP70685.1"/>
    <property type="molecule type" value="Genomic_DNA"/>
</dbReference>
<dbReference type="AlphaFoldDB" id="A0A242MHC0"/>
<dbReference type="Proteomes" id="UP000195221">
    <property type="component" value="Unassembled WGS sequence"/>
</dbReference>
<comment type="caution">
    <text evidence="1">The sequence shown here is derived from an EMBL/GenBank/DDBJ whole genome shotgun (WGS) entry which is preliminary data.</text>
</comment>
<gene>
    <name evidence="1" type="ORF">PAMC26577_26885</name>
</gene>
<name>A0A242MHC0_CABSO</name>
<evidence type="ECO:0000313" key="1">
    <source>
        <dbReference type="EMBL" id="OTP70685.1"/>
    </source>
</evidence>
<evidence type="ECO:0000313" key="2">
    <source>
        <dbReference type="Proteomes" id="UP000195221"/>
    </source>
</evidence>